<reference evidence="1 2" key="1">
    <citation type="submission" date="2019-12" db="EMBL/GenBank/DDBJ databases">
        <authorList>
            <person name="Alioto T."/>
            <person name="Alioto T."/>
            <person name="Gomez Garrido J."/>
        </authorList>
    </citation>
    <scope>NUCLEOTIDE SEQUENCE [LARGE SCALE GENOMIC DNA]</scope>
</reference>
<sequence length="113" mass="12470">MLQRWWRSILVCATLTALRVSVIDVVLCPLRSLSSVIGEVDSNRQRCRCKAISVALQCEAICSTRGLSTLRSAVSLRPAGARDSSRRLVLRLAVFESLMRSYCGRMGSRLGVV</sequence>
<evidence type="ECO:0000313" key="1">
    <source>
        <dbReference type="EMBL" id="CAA2958483.1"/>
    </source>
</evidence>
<keyword evidence="2" id="KW-1185">Reference proteome</keyword>
<proteinExistence type="predicted"/>
<dbReference type="Gramene" id="OE9A108121T1">
    <property type="protein sequence ID" value="OE9A108121C1"/>
    <property type="gene ID" value="OE9A108121"/>
</dbReference>
<gene>
    <name evidence="1" type="ORF">OLEA9_A108121</name>
</gene>
<dbReference type="AlphaFoldDB" id="A0A8S0PY05"/>
<accession>A0A8S0PY05</accession>
<protein>
    <submittedName>
        <fullName evidence="1">Uncharacterized protein</fullName>
    </submittedName>
</protein>
<name>A0A8S0PY05_OLEEU</name>
<comment type="caution">
    <text evidence="1">The sequence shown here is derived from an EMBL/GenBank/DDBJ whole genome shotgun (WGS) entry which is preliminary data.</text>
</comment>
<dbReference type="EMBL" id="CACTIH010000270">
    <property type="protein sequence ID" value="CAA2958483.1"/>
    <property type="molecule type" value="Genomic_DNA"/>
</dbReference>
<evidence type="ECO:0000313" key="2">
    <source>
        <dbReference type="Proteomes" id="UP000594638"/>
    </source>
</evidence>
<organism evidence="1 2">
    <name type="scientific">Olea europaea subsp. europaea</name>
    <dbReference type="NCBI Taxonomy" id="158383"/>
    <lineage>
        <taxon>Eukaryota</taxon>
        <taxon>Viridiplantae</taxon>
        <taxon>Streptophyta</taxon>
        <taxon>Embryophyta</taxon>
        <taxon>Tracheophyta</taxon>
        <taxon>Spermatophyta</taxon>
        <taxon>Magnoliopsida</taxon>
        <taxon>eudicotyledons</taxon>
        <taxon>Gunneridae</taxon>
        <taxon>Pentapetalae</taxon>
        <taxon>asterids</taxon>
        <taxon>lamiids</taxon>
        <taxon>Lamiales</taxon>
        <taxon>Oleaceae</taxon>
        <taxon>Oleeae</taxon>
        <taxon>Olea</taxon>
    </lineage>
</organism>
<dbReference type="Proteomes" id="UP000594638">
    <property type="component" value="Unassembled WGS sequence"/>
</dbReference>